<dbReference type="Proteomes" id="UP001626550">
    <property type="component" value="Unassembled WGS sequence"/>
</dbReference>
<dbReference type="InterPro" id="IPR038532">
    <property type="entry name" value="NDUFS4-like_sf"/>
</dbReference>
<comment type="function">
    <text evidence="1 11">Accessory subunit of the mitochondrial membrane respiratory chain NADH dehydrogenase (Complex I), that is believed not to be involved in catalysis. Complex I functions in the transfer of electrons from NADH to the respiratory chain. The immediate electron acceptor for the enzyme is believed to be ubiquinone.</text>
</comment>
<dbReference type="GO" id="GO:0005743">
    <property type="term" value="C:mitochondrial inner membrane"/>
    <property type="evidence" value="ECO:0007669"/>
    <property type="project" value="UniProtKB-SubCell"/>
</dbReference>
<dbReference type="InterPro" id="IPR006885">
    <property type="entry name" value="NADH_UbQ_FeS_4_mit-like"/>
</dbReference>
<keyword evidence="8 11" id="KW-0249">Electron transport</keyword>
<comment type="similarity">
    <text evidence="2 11">Belongs to the complex I NDUFS4 subunit family.</text>
</comment>
<dbReference type="Pfam" id="PF04800">
    <property type="entry name" value="NDUS4"/>
    <property type="match status" value="1"/>
</dbReference>
<reference evidence="12 13" key="1">
    <citation type="submission" date="2024-11" db="EMBL/GenBank/DDBJ databases">
        <title>Adaptive evolution of stress response genes in parasites aligns with host niche diversity.</title>
        <authorList>
            <person name="Hahn C."/>
            <person name="Resl P."/>
        </authorList>
    </citation>
    <scope>NUCLEOTIDE SEQUENCE [LARGE SCALE GENOMIC DNA]</scope>
    <source>
        <strain evidence="12">EGGRZ-B1_66</strain>
        <tissue evidence="12">Body</tissue>
    </source>
</reference>
<dbReference type="Gene3D" id="3.30.160.190">
    <property type="entry name" value="atu1810 like domain"/>
    <property type="match status" value="1"/>
</dbReference>
<keyword evidence="4 11" id="KW-0813">Transport</keyword>
<accession>A0ABD2PY70</accession>
<keyword evidence="5 11" id="KW-0679">Respiratory chain</keyword>
<evidence type="ECO:0000256" key="8">
    <source>
        <dbReference type="ARBA" id="ARBA00022982"/>
    </source>
</evidence>
<keyword evidence="6 11" id="KW-0999">Mitochondrion inner membrane</keyword>
<sequence length="198" mass="23120">MTSSQIQLARKVNSLLVQTQRYRSVTKATPQKMNFEMRVKLENSQFAKYRTRLEDSSIEAKEIMRKPKDFSREDRITISEDPKVDVLNGVPEEHKSGRRVRIYQPTKAATQSGTYSTTFWQLEFDNRERWENPLMGWSSTGDPLSNLTVKFESAEMAQEFCEQQGWPCYIDKPNKPFLKAKSYGANFSWNKRTRTGNK</sequence>
<keyword evidence="7 11" id="KW-0809">Transit peptide</keyword>
<dbReference type="AlphaFoldDB" id="A0ABD2PY70"/>
<evidence type="ECO:0000256" key="10">
    <source>
        <dbReference type="ARBA" id="ARBA00023136"/>
    </source>
</evidence>
<proteinExistence type="inferred from homology"/>
<evidence type="ECO:0000256" key="11">
    <source>
        <dbReference type="RuleBase" id="RU367010"/>
    </source>
</evidence>
<evidence type="ECO:0000256" key="9">
    <source>
        <dbReference type="ARBA" id="ARBA00023128"/>
    </source>
</evidence>
<dbReference type="PANTHER" id="PTHR12219">
    <property type="entry name" value="NADH-UBIQUINONE OXIDOREDUCTASE"/>
    <property type="match status" value="1"/>
</dbReference>
<evidence type="ECO:0000256" key="5">
    <source>
        <dbReference type="ARBA" id="ARBA00022660"/>
    </source>
</evidence>
<evidence type="ECO:0000256" key="3">
    <source>
        <dbReference type="ARBA" id="ARBA00015796"/>
    </source>
</evidence>
<comment type="caution">
    <text evidence="12">The sequence shown here is derived from an EMBL/GenBank/DDBJ whole genome shotgun (WGS) entry which is preliminary data.</text>
</comment>
<evidence type="ECO:0000256" key="6">
    <source>
        <dbReference type="ARBA" id="ARBA00022792"/>
    </source>
</evidence>
<evidence type="ECO:0000313" key="13">
    <source>
        <dbReference type="Proteomes" id="UP001626550"/>
    </source>
</evidence>
<dbReference type="EMBL" id="JBJKFK010002658">
    <property type="protein sequence ID" value="KAL3310776.1"/>
    <property type="molecule type" value="Genomic_DNA"/>
</dbReference>
<evidence type="ECO:0000256" key="1">
    <source>
        <dbReference type="ARBA" id="ARBA00003195"/>
    </source>
</evidence>
<evidence type="ECO:0000256" key="4">
    <source>
        <dbReference type="ARBA" id="ARBA00022448"/>
    </source>
</evidence>
<evidence type="ECO:0000256" key="7">
    <source>
        <dbReference type="ARBA" id="ARBA00022946"/>
    </source>
</evidence>
<keyword evidence="9 11" id="KW-0496">Mitochondrion</keyword>
<name>A0ABD2PY70_9PLAT</name>
<gene>
    <name evidence="12" type="primary">NDUFS4</name>
    <name evidence="12" type="ORF">Ciccas_010652</name>
</gene>
<comment type="subcellular location">
    <subcellularLocation>
        <location evidence="11">Mitochondrion inner membrane</location>
        <topology evidence="11">Peripheral membrane protein</topology>
        <orientation evidence="11">Matrix side</orientation>
    </subcellularLocation>
</comment>
<keyword evidence="13" id="KW-1185">Reference proteome</keyword>
<organism evidence="12 13">
    <name type="scientific">Cichlidogyrus casuarinus</name>
    <dbReference type="NCBI Taxonomy" id="1844966"/>
    <lineage>
        <taxon>Eukaryota</taxon>
        <taxon>Metazoa</taxon>
        <taxon>Spiralia</taxon>
        <taxon>Lophotrochozoa</taxon>
        <taxon>Platyhelminthes</taxon>
        <taxon>Monogenea</taxon>
        <taxon>Monopisthocotylea</taxon>
        <taxon>Dactylogyridea</taxon>
        <taxon>Ancyrocephalidae</taxon>
        <taxon>Cichlidogyrus</taxon>
    </lineage>
</organism>
<evidence type="ECO:0000313" key="12">
    <source>
        <dbReference type="EMBL" id="KAL3310776.1"/>
    </source>
</evidence>
<dbReference type="PANTHER" id="PTHR12219:SF8">
    <property type="entry name" value="NADH DEHYDROGENASE [UBIQUINONE] IRON-SULFUR PROTEIN 4, MITOCHONDRIAL"/>
    <property type="match status" value="1"/>
</dbReference>
<dbReference type="FunFam" id="3.30.160.190:FF:000001">
    <property type="entry name" value="NADH-ubiquinone oxidoreductase 21 kDa subunit mitochondrial"/>
    <property type="match status" value="1"/>
</dbReference>
<evidence type="ECO:0000256" key="2">
    <source>
        <dbReference type="ARBA" id="ARBA00005882"/>
    </source>
</evidence>
<keyword evidence="10 11" id="KW-0472">Membrane</keyword>
<protein>
    <recommendedName>
        <fullName evidence="3 11">NADH dehydrogenase [ubiquinone] iron-sulfur protein 4, mitochondrial</fullName>
    </recommendedName>
</protein>